<keyword evidence="1" id="KW-1133">Transmembrane helix</keyword>
<evidence type="ECO:0000256" key="1">
    <source>
        <dbReference type="SAM" id="Phobius"/>
    </source>
</evidence>
<protein>
    <submittedName>
        <fullName evidence="2 3">Uncharacterized protein</fullName>
    </submittedName>
</protein>
<evidence type="ECO:0000313" key="4">
    <source>
        <dbReference type="Proteomes" id="UP000008827"/>
    </source>
</evidence>
<accession>A0A0R0K206</accession>
<dbReference type="AlphaFoldDB" id="A0A0R0K206"/>
<evidence type="ECO:0000313" key="2">
    <source>
        <dbReference type="EMBL" id="KRH58020.1"/>
    </source>
</evidence>
<keyword evidence="1" id="KW-0472">Membrane</keyword>
<feature type="transmembrane region" description="Helical" evidence="1">
    <location>
        <begin position="6"/>
        <end position="32"/>
    </location>
</feature>
<keyword evidence="1" id="KW-0812">Transmembrane</keyword>
<dbReference type="InParanoid" id="A0A0R0K206"/>
<evidence type="ECO:0000313" key="3">
    <source>
        <dbReference type="EnsemblPlants" id="KRH58020"/>
    </source>
</evidence>
<dbReference type="Gramene" id="KRH58020">
    <property type="protein sequence ID" value="KRH58020"/>
    <property type="gene ID" value="GLYMA_05G101000"/>
</dbReference>
<dbReference type="EnsemblPlants" id="KRH58020">
    <property type="protein sequence ID" value="KRH58020"/>
    <property type="gene ID" value="GLYMA_05G101000"/>
</dbReference>
<dbReference type="EMBL" id="CM000838">
    <property type="protein sequence ID" value="KRH58020.1"/>
    <property type="molecule type" value="Genomic_DNA"/>
</dbReference>
<reference evidence="2" key="3">
    <citation type="submission" date="2018-07" db="EMBL/GenBank/DDBJ databases">
        <title>WGS assembly of Glycine max.</title>
        <authorList>
            <person name="Schmutz J."/>
            <person name="Cannon S."/>
            <person name="Schlueter J."/>
            <person name="Ma J."/>
            <person name="Mitros T."/>
            <person name="Nelson W."/>
            <person name="Hyten D."/>
            <person name="Song Q."/>
            <person name="Thelen J."/>
            <person name="Cheng J."/>
            <person name="Xu D."/>
            <person name="Hellsten U."/>
            <person name="May G."/>
            <person name="Yu Y."/>
            <person name="Sakurai T."/>
            <person name="Umezawa T."/>
            <person name="Bhattacharyya M."/>
            <person name="Sandhu D."/>
            <person name="Valliyodan B."/>
            <person name="Lindquist E."/>
            <person name="Peto M."/>
            <person name="Grant D."/>
            <person name="Shu S."/>
            <person name="Goodstein D."/>
            <person name="Barry K."/>
            <person name="Futrell-Griggs M."/>
            <person name="Abernathy B."/>
            <person name="Du J."/>
            <person name="Tian Z."/>
            <person name="Zhu L."/>
            <person name="Gill N."/>
            <person name="Joshi T."/>
            <person name="Libault M."/>
            <person name="Sethuraman A."/>
            <person name="Zhang X."/>
            <person name="Shinozaki K."/>
            <person name="Nguyen H."/>
            <person name="Wing R."/>
            <person name="Cregan P."/>
            <person name="Specht J."/>
            <person name="Grimwood J."/>
            <person name="Rokhsar D."/>
            <person name="Stacey G."/>
            <person name="Shoemaker R."/>
            <person name="Jackson S."/>
        </authorList>
    </citation>
    <scope>NUCLEOTIDE SEQUENCE</scope>
    <source>
        <tissue evidence="2">Callus</tissue>
    </source>
</reference>
<reference evidence="2 3" key="1">
    <citation type="journal article" date="2010" name="Nature">
        <title>Genome sequence of the palaeopolyploid soybean.</title>
        <authorList>
            <person name="Schmutz J."/>
            <person name="Cannon S.B."/>
            <person name="Schlueter J."/>
            <person name="Ma J."/>
            <person name="Mitros T."/>
            <person name="Nelson W."/>
            <person name="Hyten D.L."/>
            <person name="Song Q."/>
            <person name="Thelen J.J."/>
            <person name="Cheng J."/>
            <person name="Xu D."/>
            <person name="Hellsten U."/>
            <person name="May G.D."/>
            <person name="Yu Y."/>
            <person name="Sakurai T."/>
            <person name="Umezawa T."/>
            <person name="Bhattacharyya M.K."/>
            <person name="Sandhu D."/>
            <person name="Valliyodan B."/>
            <person name="Lindquist E."/>
            <person name="Peto M."/>
            <person name="Grant D."/>
            <person name="Shu S."/>
            <person name="Goodstein D."/>
            <person name="Barry K."/>
            <person name="Futrell-Griggs M."/>
            <person name="Abernathy B."/>
            <person name="Du J."/>
            <person name="Tian Z."/>
            <person name="Zhu L."/>
            <person name="Gill N."/>
            <person name="Joshi T."/>
            <person name="Libault M."/>
            <person name="Sethuraman A."/>
            <person name="Zhang X.-C."/>
            <person name="Shinozaki K."/>
            <person name="Nguyen H.T."/>
            <person name="Wing R.A."/>
            <person name="Cregan P."/>
            <person name="Specht J."/>
            <person name="Grimwood J."/>
            <person name="Rokhsar D."/>
            <person name="Stacey G."/>
            <person name="Shoemaker R.C."/>
            <person name="Jackson S.A."/>
        </authorList>
    </citation>
    <scope>NUCLEOTIDE SEQUENCE</scope>
    <source>
        <strain evidence="3">cv. Williams 82</strain>
        <tissue evidence="2">Callus</tissue>
    </source>
</reference>
<feature type="transmembrane region" description="Helical" evidence="1">
    <location>
        <begin position="44"/>
        <end position="65"/>
    </location>
</feature>
<dbReference type="STRING" id="3847.A0A0R0K206"/>
<reference evidence="3" key="2">
    <citation type="submission" date="2018-02" db="UniProtKB">
        <authorList>
            <consortium name="EnsemblPlants"/>
        </authorList>
    </citation>
    <scope>IDENTIFICATION</scope>
    <source>
        <strain evidence="3">Williams 82</strain>
    </source>
</reference>
<organism evidence="2">
    <name type="scientific">Glycine max</name>
    <name type="common">Soybean</name>
    <name type="synonym">Glycine hispida</name>
    <dbReference type="NCBI Taxonomy" id="3847"/>
    <lineage>
        <taxon>Eukaryota</taxon>
        <taxon>Viridiplantae</taxon>
        <taxon>Streptophyta</taxon>
        <taxon>Embryophyta</taxon>
        <taxon>Tracheophyta</taxon>
        <taxon>Spermatophyta</taxon>
        <taxon>Magnoliopsida</taxon>
        <taxon>eudicotyledons</taxon>
        <taxon>Gunneridae</taxon>
        <taxon>Pentapetalae</taxon>
        <taxon>rosids</taxon>
        <taxon>fabids</taxon>
        <taxon>Fabales</taxon>
        <taxon>Fabaceae</taxon>
        <taxon>Papilionoideae</taxon>
        <taxon>50 kb inversion clade</taxon>
        <taxon>NPAAA clade</taxon>
        <taxon>indigoferoid/millettioid clade</taxon>
        <taxon>Phaseoleae</taxon>
        <taxon>Glycine</taxon>
        <taxon>Glycine subgen. Soja</taxon>
    </lineage>
</organism>
<name>A0A0R0K206_SOYBN</name>
<dbReference type="Proteomes" id="UP000008827">
    <property type="component" value="Chromosome 5"/>
</dbReference>
<keyword evidence="4" id="KW-1185">Reference proteome</keyword>
<proteinExistence type="predicted"/>
<sequence length="66" mass="7553">MSISKLWKLFITALMPLLKLLLLTVVGTFVALQRFNILSKSARKHLNIVSSFVSVVFPFFIPPFWS</sequence>
<gene>
    <name evidence="2" type="ORF">GLYMA_05G101000</name>
</gene>